<accession>A0A212T5C2</accession>
<feature type="transmembrane region" description="Helical" evidence="1">
    <location>
        <begin position="100"/>
        <end position="118"/>
    </location>
</feature>
<dbReference type="Proteomes" id="UP000198122">
    <property type="component" value="Unassembled WGS sequence"/>
</dbReference>
<keyword evidence="1" id="KW-1133">Transmembrane helix</keyword>
<name>A0A212T5C2_9MICO</name>
<keyword evidence="3" id="KW-1185">Reference proteome</keyword>
<proteinExistence type="predicted"/>
<feature type="transmembrane region" description="Helical" evidence="1">
    <location>
        <begin position="17"/>
        <end position="34"/>
    </location>
</feature>
<gene>
    <name evidence="2" type="ORF">SAMN05445756_0434</name>
</gene>
<sequence length="137" mass="14269">MAALAGAEARRVSTLDLAVWALLVVMSGLLVLDLRAAGRPAGSLSGVVGMEGGQSNHCDACRRAMGNRLRPWLFMALAVLAVGLVAGPWVALAPGAPKDLPLTVMLSSVVIAVTPFFLMTRHAASRVRVTQHGDDEG</sequence>
<dbReference type="EMBL" id="FYEZ01000001">
    <property type="protein sequence ID" value="SNC61205.1"/>
    <property type="molecule type" value="Genomic_DNA"/>
</dbReference>
<protein>
    <submittedName>
        <fullName evidence="2">Uncharacterized protein</fullName>
    </submittedName>
</protein>
<evidence type="ECO:0000256" key="1">
    <source>
        <dbReference type="SAM" id="Phobius"/>
    </source>
</evidence>
<keyword evidence="1" id="KW-0472">Membrane</keyword>
<evidence type="ECO:0000313" key="3">
    <source>
        <dbReference type="Proteomes" id="UP000198122"/>
    </source>
</evidence>
<evidence type="ECO:0000313" key="2">
    <source>
        <dbReference type="EMBL" id="SNC61205.1"/>
    </source>
</evidence>
<feature type="transmembrane region" description="Helical" evidence="1">
    <location>
        <begin position="72"/>
        <end position="94"/>
    </location>
</feature>
<keyword evidence="1" id="KW-0812">Transmembrane</keyword>
<dbReference type="AlphaFoldDB" id="A0A212T5C2"/>
<reference evidence="2 3" key="1">
    <citation type="submission" date="2017-06" db="EMBL/GenBank/DDBJ databases">
        <authorList>
            <person name="Kim H.J."/>
            <person name="Triplett B.A."/>
        </authorList>
    </citation>
    <scope>NUCLEOTIDE SEQUENCE [LARGE SCALE GENOMIC DNA]</scope>
    <source>
        <strain evidence="2 3">DSM 22179</strain>
    </source>
</reference>
<organism evidence="2 3">
    <name type="scientific">Kytococcus aerolatus</name>
    <dbReference type="NCBI Taxonomy" id="592308"/>
    <lineage>
        <taxon>Bacteria</taxon>
        <taxon>Bacillati</taxon>
        <taxon>Actinomycetota</taxon>
        <taxon>Actinomycetes</taxon>
        <taxon>Micrococcales</taxon>
        <taxon>Kytococcaceae</taxon>
        <taxon>Kytococcus</taxon>
    </lineage>
</organism>